<feature type="transmembrane region" description="Helical" evidence="7">
    <location>
        <begin position="31"/>
        <end position="48"/>
    </location>
</feature>
<evidence type="ECO:0000256" key="7">
    <source>
        <dbReference type="SAM" id="Phobius"/>
    </source>
</evidence>
<keyword evidence="2" id="KW-1003">Cell membrane</keyword>
<dbReference type="GO" id="GO:0005886">
    <property type="term" value="C:plasma membrane"/>
    <property type="evidence" value="ECO:0007669"/>
    <property type="project" value="UniProtKB-SubCell"/>
</dbReference>
<name>B6V7F4_ECOLX</name>
<gene>
    <name evidence="8" type="primary">qaqEDelta1</name>
</gene>
<evidence type="ECO:0000256" key="1">
    <source>
        <dbReference type="ARBA" id="ARBA00004651"/>
    </source>
</evidence>
<evidence type="ECO:0000256" key="5">
    <source>
        <dbReference type="ARBA" id="ARBA00023136"/>
    </source>
</evidence>
<dbReference type="SUPFAM" id="SSF103481">
    <property type="entry name" value="Multidrug resistance efflux transporter EmrE"/>
    <property type="match status" value="1"/>
</dbReference>
<accession>B6V7F4</accession>
<dbReference type="GO" id="GO:0022857">
    <property type="term" value="F:transmembrane transporter activity"/>
    <property type="evidence" value="ECO:0007669"/>
    <property type="project" value="InterPro"/>
</dbReference>
<organism evidence="8">
    <name type="scientific">Escherichia coli</name>
    <dbReference type="NCBI Taxonomy" id="562"/>
    <lineage>
        <taxon>Bacteria</taxon>
        <taxon>Pseudomonadati</taxon>
        <taxon>Pseudomonadota</taxon>
        <taxon>Gammaproteobacteria</taxon>
        <taxon>Enterobacterales</taxon>
        <taxon>Enterobacteriaceae</taxon>
        <taxon>Escherichia</taxon>
    </lineage>
</organism>
<evidence type="ECO:0000256" key="4">
    <source>
        <dbReference type="ARBA" id="ARBA00022989"/>
    </source>
</evidence>
<proteinExistence type="inferred from homology"/>
<dbReference type="InterPro" id="IPR045324">
    <property type="entry name" value="Small_multidrug_res"/>
</dbReference>
<dbReference type="Pfam" id="PF00893">
    <property type="entry name" value="Multi_Drug_Res"/>
    <property type="match status" value="1"/>
</dbReference>
<evidence type="ECO:0000313" key="8">
    <source>
        <dbReference type="EMBL" id="ACI96033.1"/>
    </source>
</evidence>
<geneLocation type="plasmid" evidence="8">
    <name>unnamed</name>
</geneLocation>
<evidence type="ECO:0000256" key="2">
    <source>
        <dbReference type="ARBA" id="ARBA00022475"/>
    </source>
</evidence>
<protein>
    <submittedName>
        <fullName evidence="8">Ethidium bromide and quaternary ammonium compound export protein</fullName>
    </submittedName>
</protein>
<dbReference type="Gene3D" id="1.10.3730.20">
    <property type="match status" value="1"/>
</dbReference>
<dbReference type="EMBL" id="FJ266013">
    <property type="protein sequence ID" value="ACI96033.1"/>
    <property type="molecule type" value="Genomic_DNA"/>
</dbReference>
<dbReference type="AlphaFoldDB" id="B6V7F4"/>
<feature type="transmembrane region" description="Helical" evidence="7">
    <location>
        <begin position="87"/>
        <end position="103"/>
    </location>
</feature>
<keyword evidence="8" id="KW-0614">Plasmid</keyword>
<comment type="similarity">
    <text evidence="6">Belongs to the drug/metabolite transporter (DMT) superfamily. Small multidrug resistance (SMR) (TC 2.A.7.1) family.</text>
</comment>
<reference evidence="8" key="1">
    <citation type="submission" date="2008-09" db="EMBL/GenBank/DDBJ databases">
        <title>Integron-mediated resistance among enterotoxigenic Escherichia coli (ETEC) isolates from Tehran.</title>
        <authorList>
            <person name="Bouzari S."/>
            <person name="Shahrokhi N."/>
            <person name="Jafari A."/>
        </authorList>
    </citation>
    <scope>NUCLEOTIDE SEQUENCE</scope>
    <source>
        <strain evidence="8">MBU469</strain>
        <plasmid evidence="8">unnamed</plasmid>
    </source>
</reference>
<evidence type="ECO:0000256" key="3">
    <source>
        <dbReference type="ARBA" id="ARBA00022692"/>
    </source>
</evidence>
<dbReference type="InterPro" id="IPR037185">
    <property type="entry name" value="EmrE-like"/>
</dbReference>
<sequence length="117" mass="12804">MERPGFFLLSPIVGEVIATSALKSSEGFTKLAPSAVVIIGYGIAFYFLSLVSEIHPCRCCLCSLVGTRRRHNGTAIAWLLHGQKLDAWGFVGMGLIIAAFLLARSPSWKSLRRPTPW</sequence>
<keyword evidence="5 7" id="KW-0472">Membrane</keyword>
<evidence type="ECO:0000256" key="6">
    <source>
        <dbReference type="RuleBase" id="RU003942"/>
    </source>
</evidence>
<keyword evidence="4 7" id="KW-1133">Transmembrane helix</keyword>
<keyword evidence="3 6" id="KW-0812">Transmembrane</keyword>
<comment type="subcellular location">
    <subcellularLocation>
        <location evidence="1 6">Cell membrane</location>
        <topology evidence="1 6">Multi-pass membrane protein</topology>
    </subcellularLocation>
</comment>